<dbReference type="Pfam" id="PF13676">
    <property type="entry name" value="TIR_2"/>
    <property type="match status" value="1"/>
</dbReference>
<dbReference type="GO" id="GO:0007165">
    <property type="term" value="P:signal transduction"/>
    <property type="evidence" value="ECO:0007669"/>
    <property type="project" value="InterPro"/>
</dbReference>
<reference evidence="2 3" key="1">
    <citation type="submission" date="2017-08" db="EMBL/GenBank/DDBJ databases">
        <title>The whole genome shortgun sequences of strain Leeuwenhoekiella nanhaiensis G18 from the South China Sea.</title>
        <authorList>
            <person name="Liu Q."/>
        </authorList>
    </citation>
    <scope>NUCLEOTIDE SEQUENCE [LARGE SCALE GENOMIC DNA]</scope>
    <source>
        <strain evidence="2 3">G18</strain>
    </source>
</reference>
<protein>
    <recommendedName>
        <fullName evidence="1">TIR domain-containing protein</fullName>
    </recommendedName>
</protein>
<dbReference type="InterPro" id="IPR035897">
    <property type="entry name" value="Toll_tir_struct_dom_sf"/>
</dbReference>
<dbReference type="InterPro" id="IPR000157">
    <property type="entry name" value="TIR_dom"/>
</dbReference>
<dbReference type="Gene3D" id="3.40.50.10140">
    <property type="entry name" value="Toll/interleukin-1 receptor homology (TIR) domain"/>
    <property type="match status" value="1"/>
</dbReference>
<evidence type="ECO:0000259" key="1">
    <source>
        <dbReference type="PROSITE" id="PS50104"/>
    </source>
</evidence>
<dbReference type="AlphaFoldDB" id="A0A2G1VP40"/>
<evidence type="ECO:0000313" key="2">
    <source>
        <dbReference type="EMBL" id="PHQ28523.1"/>
    </source>
</evidence>
<gene>
    <name evidence="2" type="ORF">CJ305_14620</name>
</gene>
<evidence type="ECO:0000313" key="3">
    <source>
        <dbReference type="Proteomes" id="UP000229433"/>
    </source>
</evidence>
<dbReference type="OrthoDB" id="1098242at2"/>
<name>A0A2G1VP40_9FLAO</name>
<dbReference type="EMBL" id="NQXA01000013">
    <property type="protein sequence ID" value="PHQ28523.1"/>
    <property type="molecule type" value="Genomic_DNA"/>
</dbReference>
<dbReference type="RefSeq" id="WP_099647040.1">
    <property type="nucleotide sequence ID" value="NZ_KZ319295.1"/>
</dbReference>
<proteinExistence type="predicted"/>
<sequence length="370" mass="43206">MKLFISYSRAQVEEVKDISEFLGYLDYKCWFDHKLGAGTEWWNEILKQIRKCDIFLFVLSKESNRSQACMAELTYAEGLGKYMMGLRVDDLSSSFMPPALKDNNLTSYRPDDPKRKNLLVKSLRELEQTKPYLHDKSHYDQVPKPPMPISGLSKLHSMVRKRDSLTMEEQKELLFEIELLLDRKSEKPDDIDIILTDFLSRNDVNHYIGRRIDALRDKLNEQQGEEPKPEAQNINNSGGFSGYDAMLEDIIIRLTPFESNPNALYAYRSQFHNPQQLYGKWHLEMVVEHGSKIPLSESFDLAFGSNQLVQYWQNGQQTQTAGFYFNAEYLTIQYMNGGQYIVGFRCYGNRLFLTVYANYIMFKIEVYSRV</sequence>
<comment type="caution">
    <text evidence="2">The sequence shown here is derived from an EMBL/GenBank/DDBJ whole genome shotgun (WGS) entry which is preliminary data.</text>
</comment>
<dbReference type="Proteomes" id="UP000229433">
    <property type="component" value="Unassembled WGS sequence"/>
</dbReference>
<accession>A0A2G1VP40</accession>
<organism evidence="2 3">
    <name type="scientific">Leeuwenhoekiella nanhaiensis</name>
    <dbReference type="NCBI Taxonomy" id="1655491"/>
    <lineage>
        <taxon>Bacteria</taxon>
        <taxon>Pseudomonadati</taxon>
        <taxon>Bacteroidota</taxon>
        <taxon>Flavobacteriia</taxon>
        <taxon>Flavobacteriales</taxon>
        <taxon>Flavobacteriaceae</taxon>
        <taxon>Leeuwenhoekiella</taxon>
    </lineage>
</organism>
<dbReference type="PROSITE" id="PS50104">
    <property type="entry name" value="TIR"/>
    <property type="match status" value="1"/>
</dbReference>
<dbReference type="SUPFAM" id="SSF52200">
    <property type="entry name" value="Toll/Interleukin receptor TIR domain"/>
    <property type="match status" value="1"/>
</dbReference>
<feature type="domain" description="TIR" evidence="1">
    <location>
        <begin position="1"/>
        <end position="127"/>
    </location>
</feature>
<keyword evidence="3" id="KW-1185">Reference proteome</keyword>